<keyword evidence="1" id="KW-0433">Leucine-rich repeat</keyword>
<dbReference type="AlphaFoldDB" id="A0A7J9IAE4"/>
<feature type="domain" description="Disease resistance protein Roq1-like winged-helix" evidence="4">
    <location>
        <begin position="145"/>
        <end position="195"/>
    </location>
</feature>
<dbReference type="PANTHER" id="PTHR11017:SF570">
    <property type="entry name" value="DISEASE RESISTANCE PROTEIN (TIR-NBS CLASS)-RELATED"/>
    <property type="match status" value="1"/>
</dbReference>
<protein>
    <recommendedName>
        <fullName evidence="7">NB-ARC domain-containing protein</fullName>
    </recommendedName>
</protein>
<proteinExistence type="predicted"/>
<dbReference type="Pfam" id="PF00931">
    <property type="entry name" value="NB-ARC"/>
    <property type="match status" value="1"/>
</dbReference>
<accession>A0A7J9IAE4</accession>
<evidence type="ECO:0000313" key="6">
    <source>
        <dbReference type="Proteomes" id="UP000593560"/>
    </source>
</evidence>
<organism evidence="5 6">
    <name type="scientific">Gossypium harknessii</name>
    <dbReference type="NCBI Taxonomy" id="34285"/>
    <lineage>
        <taxon>Eukaryota</taxon>
        <taxon>Viridiplantae</taxon>
        <taxon>Streptophyta</taxon>
        <taxon>Embryophyta</taxon>
        <taxon>Tracheophyta</taxon>
        <taxon>Spermatophyta</taxon>
        <taxon>Magnoliopsida</taxon>
        <taxon>eudicotyledons</taxon>
        <taxon>Gunneridae</taxon>
        <taxon>Pentapetalae</taxon>
        <taxon>rosids</taxon>
        <taxon>malvids</taxon>
        <taxon>Malvales</taxon>
        <taxon>Malvaceae</taxon>
        <taxon>Malvoideae</taxon>
        <taxon>Gossypium</taxon>
    </lineage>
</organism>
<gene>
    <name evidence="5" type="ORF">Gohar_027944</name>
</gene>
<dbReference type="Gene3D" id="1.10.8.430">
    <property type="entry name" value="Helical domain of apoptotic protease-activating factors"/>
    <property type="match status" value="1"/>
</dbReference>
<dbReference type="InterPro" id="IPR002182">
    <property type="entry name" value="NB-ARC"/>
</dbReference>
<dbReference type="InterPro" id="IPR044974">
    <property type="entry name" value="Disease_R_plants"/>
</dbReference>
<comment type="caution">
    <text evidence="5">The sequence shown here is derived from an EMBL/GenBank/DDBJ whole genome shotgun (WGS) entry which is preliminary data.</text>
</comment>
<dbReference type="InterPro" id="IPR027417">
    <property type="entry name" value="P-loop_NTPase"/>
</dbReference>
<dbReference type="EMBL" id="JABFAD010324107">
    <property type="protein sequence ID" value="MBA0818803.1"/>
    <property type="molecule type" value="Genomic_DNA"/>
</dbReference>
<sequence length="198" mass="22912">LSKKKVLVVCDDVSKLSQLEFLFRGIDRFGPRSVVIITTRNKQVLIQCGIDLIYEVNKLNKYESIQLFFQRAFKSIHPIEYHQLKLSQMVLSFANGNSLVIRLIGSSLRGKTKSYQESEVKKQKQVPKPKIWNVLKWSFDGLDCEEKEMFFDIACFFKGKDRNYVTRFTDACYVSAHSGIENLIDKSLIYFTKSDSDA</sequence>
<keyword evidence="2" id="KW-0677">Repeat</keyword>
<dbReference type="InterPro" id="IPR042197">
    <property type="entry name" value="Apaf_helical"/>
</dbReference>
<evidence type="ECO:0000256" key="1">
    <source>
        <dbReference type="ARBA" id="ARBA00022614"/>
    </source>
</evidence>
<keyword evidence="6" id="KW-1185">Reference proteome</keyword>
<dbReference type="OrthoDB" id="997882at2759"/>
<evidence type="ECO:0008006" key="7">
    <source>
        <dbReference type="Google" id="ProtNLM"/>
    </source>
</evidence>
<reference evidence="5 6" key="1">
    <citation type="journal article" date="2019" name="Genome Biol. Evol.">
        <title>Insights into the evolution of the New World diploid cottons (Gossypium, subgenus Houzingenia) based on genome sequencing.</title>
        <authorList>
            <person name="Grover C.E."/>
            <person name="Arick M.A. 2nd"/>
            <person name="Thrash A."/>
            <person name="Conover J.L."/>
            <person name="Sanders W.S."/>
            <person name="Peterson D.G."/>
            <person name="Frelichowski J.E."/>
            <person name="Scheffler J.A."/>
            <person name="Scheffler B.E."/>
            <person name="Wendel J.F."/>
        </authorList>
    </citation>
    <scope>NUCLEOTIDE SEQUENCE [LARGE SCALE GENOMIC DNA]</scope>
    <source>
        <strain evidence="5">0</strain>
        <tissue evidence="5">Leaf</tissue>
    </source>
</reference>
<dbReference type="Proteomes" id="UP000593560">
    <property type="component" value="Unassembled WGS sequence"/>
</dbReference>
<dbReference type="GO" id="GO:0006952">
    <property type="term" value="P:defense response"/>
    <property type="evidence" value="ECO:0007669"/>
    <property type="project" value="InterPro"/>
</dbReference>
<feature type="domain" description="NB-ARC" evidence="3">
    <location>
        <begin position="1"/>
        <end position="74"/>
    </location>
</feature>
<dbReference type="Pfam" id="PF23282">
    <property type="entry name" value="WHD_ROQ1"/>
    <property type="match status" value="1"/>
</dbReference>
<dbReference type="SUPFAM" id="SSF52540">
    <property type="entry name" value="P-loop containing nucleoside triphosphate hydrolases"/>
    <property type="match status" value="1"/>
</dbReference>
<dbReference type="InterPro" id="IPR058192">
    <property type="entry name" value="WHD_ROQ1-like"/>
</dbReference>
<dbReference type="PANTHER" id="PTHR11017">
    <property type="entry name" value="LEUCINE-RICH REPEAT-CONTAINING PROTEIN"/>
    <property type="match status" value="1"/>
</dbReference>
<evidence type="ECO:0000259" key="4">
    <source>
        <dbReference type="Pfam" id="PF23282"/>
    </source>
</evidence>
<name>A0A7J9IAE4_9ROSI</name>
<evidence type="ECO:0000259" key="3">
    <source>
        <dbReference type="Pfam" id="PF00931"/>
    </source>
</evidence>
<dbReference type="GO" id="GO:0043531">
    <property type="term" value="F:ADP binding"/>
    <property type="evidence" value="ECO:0007669"/>
    <property type="project" value="InterPro"/>
</dbReference>
<evidence type="ECO:0000313" key="5">
    <source>
        <dbReference type="EMBL" id="MBA0818803.1"/>
    </source>
</evidence>
<feature type="non-terminal residue" evidence="5">
    <location>
        <position position="1"/>
    </location>
</feature>
<evidence type="ECO:0000256" key="2">
    <source>
        <dbReference type="ARBA" id="ARBA00022737"/>
    </source>
</evidence>
<dbReference type="Gene3D" id="3.40.50.300">
    <property type="entry name" value="P-loop containing nucleotide triphosphate hydrolases"/>
    <property type="match status" value="1"/>
</dbReference>